<reference evidence="2 5" key="2">
    <citation type="submission" date="2019-10" db="EMBL/GenBank/DDBJ databases">
        <title>Prolixibacter strains distinguished by the presence of nitrate reductase genes were adept at nitrate-dependent anaerobic corrosion of metallic iron and carbon steel.</title>
        <authorList>
            <person name="Iino T."/>
            <person name="Shono N."/>
            <person name="Ito K."/>
            <person name="Nakamura R."/>
            <person name="Sueoka K."/>
            <person name="Harayama S."/>
            <person name="Ohkuma M."/>
        </authorList>
    </citation>
    <scope>NUCLEOTIDE SEQUENCE [LARGE SCALE GENOMIC DNA]</scope>
    <source>
        <strain evidence="2 5">MIC1-1</strain>
    </source>
</reference>
<keyword evidence="5" id="KW-1185">Reference proteome</keyword>
<dbReference type="InterPro" id="IPR009339">
    <property type="entry name" value="DUF998"/>
</dbReference>
<keyword evidence="1" id="KW-0472">Membrane</keyword>
<accession>A0A2P8CBD0</accession>
<evidence type="ECO:0000313" key="3">
    <source>
        <dbReference type="EMBL" id="PSK82273.1"/>
    </source>
</evidence>
<evidence type="ECO:0000313" key="2">
    <source>
        <dbReference type="EMBL" id="GET22978.1"/>
    </source>
</evidence>
<sequence>MKGRETIIWVGLVSFWLFFILEITLDIWFGSKFPDYDWKSESMSYLGESGSPIEYWVSLWGIFFFVLVSLFVIAFYRVYPSNKWVKLAAFSLLLYGLGEGIGSGLFPINPPNTSITVDGRWHNIFSGIGDTGMVLLPFWLMLMFPRKENRKLHAFLWTVVGIGLVMTSFFLVAKYYQPDNFILHDKGVWQRIYTLNYYMMLLVLSFKMLRDKDKRS</sequence>
<evidence type="ECO:0000256" key="1">
    <source>
        <dbReference type="SAM" id="Phobius"/>
    </source>
</evidence>
<name>A0A2P8CBD0_9BACT</name>
<dbReference type="Proteomes" id="UP000396862">
    <property type="component" value="Unassembled WGS sequence"/>
</dbReference>
<keyword evidence="1" id="KW-0812">Transmembrane</keyword>
<feature type="transmembrane region" description="Helical" evidence="1">
    <location>
        <begin position="55"/>
        <end position="75"/>
    </location>
</feature>
<dbReference type="EMBL" id="PYGC01000006">
    <property type="protein sequence ID" value="PSK82273.1"/>
    <property type="molecule type" value="Genomic_DNA"/>
</dbReference>
<dbReference type="AlphaFoldDB" id="A0A2P8CBD0"/>
<feature type="transmembrane region" description="Helical" evidence="1">
    <location>
        <begin position="188"/>
        <end position="206"/>
    </location>
</feature>
<evidence type="ECO:0000313" key="4">
    <source>
        <dbReference type="Proteomes" id="UP000240621"/>
    </source>
</evidence>
<gene>
    <name evidence="3" type="ORF">CLV93_10616</name>
    <name evidence="2" type="ORF">JCM18694_32240</name>
</gene>
<dbReference type="Proteomes" id="UP000240621">
    <property type="component" value="Unassembled WGS sequence"/>
</dbReference>
<dbReference type="OrthoDB" id="1344570at2"/>
<comment type="caution">
    <text evidence="3">The sequence shown here is derived from an EMBL/GenBank/DDBJ whole genome shotgun (WGS) entry which is preliminary data.</text>
</comment>
<feature type="transmembrane region" description="Helical" evidence="1">
    <location>
        <begin position="154"/>
        <end position="176"/>
    </location>
</feature>
<reference evidence="3 4" key="1">
    <citation type="submission" date="2018-03" db="EMBL/GenBank/DDBJ databases">
        <title>Genomic Encyclopedia of Archaeal and Bacterial Type Strains, Phase II (KMG-II): from individual species to whole genera.</title>
        <authorList>
            <person name="Goeker M."/>
        </authorList>
    </citation>
    <scope>NUCLEOTIDE SEQUENCE [LARGE SCALE GENOMIC DNA]</scope>
    <source>
        <strain evidence="3 4">DSM 27267</strain>
    </source>
</reference>
<dbReference type="EMBL" id="BLAU01000001">
    <property type="protein sequence ID" value="GET22978.1"/>
    <property type="molecule type" value="Genomic_DNA"/>
</dbReference>
<evidence type="ECO:0000313" key="5">
    <source>
        <dbReference type="Proteomes" id="UP000396862"/>
    </source>
</evidence>
<protein>
    <submittedName>
        <fullName evidence="3">Uncharacterized protein DUF998</fullName>
    </submittedName>
</protein>
<keyword evidence="1" id="KW-1133">Transmembrane helix</keyword>
<feature type="transmembrane region" description="Helical" evidence="1">
    <location>
        <begin position="87"/>
        <end position="108"/>
    </location>
</feature>
<organism evidence="3 4">
    <name type="scientific">Prolixibacter denitrificans</name>
    <dbReference type="NCBI Taxonomy" id="1541063"/>
    <lineage>
        <taxon>Bacteria</taxon>
        <taxon>Pseudomonadati</taxon>
        <taxon>Bacteroidota</taxon>
        <taxon>Bacteroidia</taxon>
        <taxon>Marinilabiliales</taxon>
        <taxon>Prolixibacteraceae</taxon>
        <taxon>Prolixibacter</taxon>
    </lineage>
</organism>
<feature type="transmembrane region" description="Helical" evidence="1">
    <location>
        <begin position="7"/>
        <end position="29"/>
    </location>
</feature>
<dbReference type="Pfam" id="PF06197">
    <property type="entry name" value="DUF998"/>
    <property type="match status" value="1"/>
</dbReference>
<proteinExistence type="predicted"/>
<feature type="transmembrane region" description="Helical" evidence="1">
    <location>
        <begin position="120"/>
        <end position="142"/>
    </location>
</feature>
<dbReference type="RefSeq" id="WP_106542503.1">
    <property type="nucleotide sequence ID" value="NZ_BLAU01000001.1"/>
</dbReference>